<dbReference type="InterPro" id="IPR002401">
    <property type="entry name" value="Cyt_P450_E_grp-I"/>
</dbReference>
<dbReference type="Proteomes" id="UP000017559">
    <property type="component" value="Unassembled WGS sequence"/>
</dbReference>
<dbReference type="AlphaFoldDB" id="V2X030"/>
<dbReference type="InterPro" id="IPR001128">
    <property type="entry name" value="Cyt_P450"/>
</dbReference>
<evidence type="ECO:0000256" key="9">
    <source>
        <dbReference type="SAM" id="Phobius"/>
    </source>
</evidence>
<dbReference type="InterPro" id="IPR017972">
    <property type="entry name" value="Cyt_P450_CS"/>
</dbReference>
<dbReference type="STRING" id="1381753.V2X030"/>
<name>V2X030_MONRO</name>
<reference evidence="10 11" key="1">
    <citation type="journal article" date="2014" name="BMC Genomics">
        <title>Genome and secretome analysis of the hemibiotrophic fungal pathogen, Moniliophthora roreri, which causes frosty pod rot disease of cacao: mechanisms of the biotrophic and necrotrophic phases.</title>
        <authorList>
            <person name="Meinhardt L.W."/>
            <person name="Costa G.G.L."/>
            <person name="Thomazella D.P.T."/>
            <person name="Teixeira P.J.P.L."/>
            <person name="Carazzolle M.F."/>
            <person name="Schuster S.C."/>
            <person name="Carlson J.E."/>
            <person name="Guiltinan M.J."/>
            <person name="Mieczkowski P."/>
            <person name="Farmer A."/>
            <person name="Ramaraj T."/>
            <person name="Crozier J."/>
            <person name="Davis R.E."/>
            <person name="Shao J."/>
            <person name="Melnick R.L."/>
            <person name="Pereira G.A.G."/>
            <person name="Bailey B.A."/>
        </authorList>
    </citation>
    <scope>NUCLEOTIDE SEQUENCE [LARGE SCALE GENOMIC DNA]</scope>
    <source>
        <strain evidence="10 11">MCA 2997</strain>
    </source>
</reference>
<dbReference type="PRINTS" id="PR00463">
    <property type="entry name" value="EP450I"/>
</dbReference>
<evidence type="ECO:0000256" key="5">
    <source>
        <dbReference type="ARBA" id="ARBA00023004"/>
    </source>
</evidence>
<evidence type="ECO:0000256" key="8">
    <source>
        <dbReference type="RuleBase" id="RU000461"/>
    </source>
</evidence>
<keyword evidence="3 7" id="KW-0479">Metal-binding</keyword>
<dbReference type="SUPFAM" id="SSF48264">
    <property type="entry name" value="Cytochrome P450"/>
    <property type="match status" value="1"/>
</dbReference>
<proteinExistence type="inferred from homology"/>
<evidence type="ECO:0000256" key="7">
    <source>
        <dbReference type="PIRSR" id="PIRSR602401-1"/>
    </source>
</evidence>
<comment type="similarity">
    <text evidence="1 8">Belongs to the cytochrome P450 family.</text>
</comment>
<keyword evidence="9" id="KW-0812">Transmembrane</keyword>
<protein>
    <submittedName>
        <fullName evidence="10">Cytochrome p450</fullName>
    </submittedName>
</protein>
<organism evidence="10 11">
    <name type="scientific">Moniliophthora roreri (strain MCA 2997)</name>
    <name type="common">Cocoa frosty pod rot fungus</name>
    <name type="synonym">Crinipellis roreri</name>
    <dbReference type="NCBI Taxonomy" id="1381753"/>
    <lineage>
        <taxon>Eukaryota</taxon>
        <taxon>Fungi</taxon>
        <taxon>Dikarya</taxon>
        <taxon>Basidiomycota</taxon>
        <taxon>Agaricomycotina</taxon>
        <taxon>Agaricomycetes</taxon>
        <taxon>Agaricomycetidae</taxon>
        <taxon>Agaricales</taxon>
        <taxon>Marasmiineae</taxon>
        <taxon>Marasmiaceae</taxon>
        <taxon>Moniliophthora</taxon>
    </lineage>
</organism>
<dbReference type="Pfam" id="PF00067">
    <property type="entry name" value="p450"/>
    <property type="match status" value="1"/>
</dbReference>
<keyword evidence="5 7" id="KW-0408">Iron</keyword>
<accession>V2X030</accession>
<evidence type="ECO:0000256" key="4">
    <source>
        <dbReference type="ARBA" id="ARBA00023002"/>
    </source>
</evidence>
<keyword evidence="9" id="KW-0472">Membrane</keyword>
<dbReference type="PROSITE" id="PS00086">
    <property type="entry name" value="CYTOCHROME_P450"/>
    <property type="match status" value="1"/>
</dbReference>
<feature type="binding site" description="axial binding residue" evidence="7">
    <location>
        <position position="487"/>
    </location>
    <ligand>
        <name>heme</name>
        <dbReference type="ChEBI" id="CHEBI:30413"/>
    </ligand>
    <ligandPart>
        <name>Fe</name>
        <dbReference type="ChEBI" id="CHEBI:18248"/>
    </ligandPart>
</feature>
<keyword evidence="9" id="KW-1133">Transmembrane helix</keyword>
<keyword evidence="2 7" id="KW-0349">Heme</keyword>
<evidence type="ECO:0000313" key="11">
    <source>
        <dbReference type="Proteomes" id="UP000017559"/>
    </source>
</evidence>
<keyword evidence="6 8" id="KW-0503">Monooxygenase</keyword>
<dbReference type="HOGENOM" id="CLU_001570_5_11_1"/>
<comment type="caution">
    <text evidence="10">The sequence shown here is derived from an EMBL/GenBank/DDBJ whole genome shotgun (WGS) entry which is preliminary data.</text>
</comment>
<evidence type="ECO:0000313" key="10">
    <source>
        <dbReference type="EMBL" id="ESK86111.1"/>
    </source>
</evidence>
<dbReference type="GO" id="GO:0005506">
    <property type="term" value="F:iron ion binding"/>
    <property type="evidence" value="ECO:0007669"/>
    <property type="project" value="InterPro"/>
</dbReference>
<dbReference type="InterPro" id="IPR050196">
    <property type="entry name" value="Cytochrome_P450_Monoox"/>
</dbReference>
<keyword evidence="4 8" id="KW-0560">Oxidoreductase</keyword>
<dbReference type="PRINTS" id="PR00385">
    <property type="entry name" value="P450"/>
</dbReference>
<dbReference type="KEGG" id="mrr:Moror_9330"/>
<sequence>MGITLVDIAATGAALISLTLLYLLNRRRNLNFLRGPEGDGYLLGVEYQLRTEQEVGDLTFKWAKEYGTTYRMPGCYGENILATADPRALHYILHQNVVEYPTSSDVRRIFELMFGRGVLWAVGDEHRKHRRVLSPAFSINHMKTFSPIFQKHVSHLADKWNTELAKGTQTLDVIPWFHKVTLDVIGESSFNYHFDALDNKPNELTETLRELENLGASPSPASVLIQASLRYIPSWFSNFQHRYFPAPVEKIADRYLTMACEKAREVMRESGLSLEGDSEDEKAEEMVLTGKEKDVLSILVKANRAENPRKRLTEDEVLSQMSTLIQAGHHTTGNSLAWIIYEFSRHPEDQEKIFKEIKAIRDKTGNNGEFMAQDYDSMEWLTVCVKEALRLHPVLPQLLRQAQYHDSIPLEFPVISSDGKTITEVPVKPGQQIRLDIAVYNRLESVWGPDANEWNPSRFLNEQETEISVQVGMTANILSFSGGPKGCIGFRFALMEIHALLAGIIERFEFSLPEGIDIKRANIGMMIPRVEPKDGPIQKEPKLPLNLRARV</sequence>
<dbReference type="GO" id="GO:0016705">
    <property type="term" value="F:oxidoreductase activity, acting on paired donors, with incorporation or reduction of molecular oxygen"/>
    <property type="evidence" value="ECO:0007669"/>
    <property type="project" value="InterPro"/>
</dbReference>
<evidence type="ECO:0000256" key="2">
    <source>
        <dbReference type="ARBA" id="ARBA00022617"/>
    </source>
</evidence>
<comment type="cofactor">
    <cofactor evidence="7">
        <name>heme</name>
        <dbReference type="ChEBI" id="CHEBI:30413"/>
    </cofactor>
</comment>
<dbReference type="GO" id="GO:0004497">
    <property type="term" value="F:monooxygenase activity"/>
    <property type="evidence" value="ECO:0007669"/>
    <property type="project" value="UniProtKB-KW"/>
</dbReference>
<dbReference type="OrthoDB" id="1470350at2759"/>
<dbReference type="InterPro" id="IPR036396">
    <property type="entry name" value="Cyt_P450_sf"/>
</dbReference>
<dbReference type="PANTHER" id="PTHR24291:SF50">
    <property type="entry name" value="BIFUNCTIONAL ALBAFLAVENONE MONOOXYGENASE_TERPENE SYNTHASE"/>
    <property type="match status" value="1"/>
</dbReference>
<evidence type="ECO:0000256" key="6">
    <source>
        <dbReference type="ARBA" id="ARBA00023033"/>
    </source>
</evidence>
<dbReference type="EMBL" id="AWSO01000976">
    <property type="protein sequence ID" value="ESK86111.1"/>
    <property type="molecule type" value="Genomic_DNA"/>
</dbReference>
<dbReference type="PANTHER" id="PTHR24291">
    <property type="entry name" value="CYTOCHROME P450 FAMILY 4"/>
    <property type="match status" value="1"/>
</dbReference>
<feature type="transmembrane region" description="Helical" evidence="9">
    <location>
        <begin position="6"/>
        <end position="24"/>
    </location>
</feature>
<keyword evidence="11" id="KW-1185">Reference proteome</keyword>
<gene>
    <name evidence="10" type="ORF">Moror_9330</name>
</gene>
<dbReference type="GO" id="GO:0020037">
    <property type="term" value="F:heme binding"/>
    <property type="evidence" value="ECO:0007669"/>
    <property type="project" value="InterPro"/>
</dbReference>
<dbReference type="Gene3D" id="1.10.630.10">
    <property type="entry name" value="Cytochrome P450"/>
    <property type="match status" value="1"/>
</dbReference>
<evidence type="ECO:0000256" key="1">
    <source>
        <dbReference type="ARBA" id="ARBA00010617"/>
    </source>
</evidence>
<evidence type="ECO:0000256" key="3">
    <source>
        <dbReference type="ARBA" id="ARBA00022723"/>
    </source>
</evidence>